<evidence type="ECO:0000313" key="2">
    <source>
        <dbReference type="Proteomes" id="UP000249061"/>
    </source>
</evidence>
<sequence length="127" mass="13893">MDWRGVLRARGSRCVDGTAAQCQSANEQWTGSQCCSVPARRVVAHLEQGCAVIGANRVECWGMAPRFRVLQFDREIVDIGSPVGITDSSPWACVLLRGGEARCFGENWYGGIGIVPNRSGFFEKVDQ</sequence>
<reference evidence="1 2" key="1">
    <citation type="submission" date="2017-08" db="EMBL/GenBank/DDBJ databases">
        <title>Infants hospitalized years apart are colonized by the same room-sourced microbial strains.</title>
        <authorList>
            <person name="Brooks B."/>
            <person name="Olm M.R."/>
            <person name="Firek B.A."/>
            <person name="Baker R."/>
            <person name="Thomas B.C."/>
            <person name="Morowitz M.J."/>
            <person name="Banfield J.F."/>
        </authorList>
    </citation>
    <scope>NUCLEOTIDE SEQUENCE [LARGE SCALE GENOMIC DNA]</scope>
    <source>
        <strain evidence="1">S2_003_000_R2_14</strain>
    </source>
</reference>
<name>A0A2W5VW82_9BACT</name>
<proteinExistence type="predicted"/>
<accession>A0A2W5VW82</accession>
<dbReference type="AlphaFoldDB" id="A0A2W5VW82"/>
<comment type="caution">
    <text evidence="1">The sequence shown here is derived from an EMBL/GenBank/DDBJ whole genome shotgun (WGS) entry which is preliminary data.</text>
</comment>
<dbReference type="EMBL" id="QFQP01000006">
    <property type="protein sequence ID" value="PZR14901.1"/>
    <property type="molecule type" value="Genomic_DNA"/>
</dbReference>
<organism evidence="1 2">
    <name type="scientific">Archangium gephyra</name>
    <dbReference type="NCBI Taxonomy" id="48"/>
    <lineage>
        <taxon>Bacteria</taxon>
        <taxon>Pseudomonadati</taxon>
        <taxon>Myxococcota</taxon>
        <taxon>Myxococcia</taxon>
        <taxon>Myxococcales</taxon>
        <taxon>Cystobacterineae</taxon>
        <taxon>Archangiaceae</taxon>
        <taxon>Archangium</taxon>
    </lineage>
</organism>
<dbReference type="Proteomes" id="UP000249061">
    <property type="component" value="Unassembled WGS sequence"/>
</dbReference>
<evidence type="ECO:0000313" key="1">
    <source>
        <dbReference type="EMBL" id="PZR14901.1"/>
    </source>
</evidence>
<protein>
    <submittedName>
        <fullName evidence="1">Uncharacterized protein</fullName>
    </submittedName>
</protein>
<gene>
    <name evidence="1" type="ORF">DI536_08940</name>
</gene>